<dbReference type="OrthoDB" id="948049at2"/>
<protein>
    <recommendedName>
        <fullName evidence="4">Outer membrane protein beta-barrel domain-containing protein</fullName>
    </recommendedName>
</protein>
<dbReference type="Proteomes" id="UP000198748">
    <property type="component" value="Unassembled WGS sequence"/>
</dbReference>
<sequence>MKIFYLLIFVLASATGHAQWKANLGVNIPPVIGSPAEISSEFTRHPGYSLNFNLGHTFKTGHTGLINYNVYDGVSERKTSGTFLKAGARIYPISFSGKQRRNHFFIGAFLVLSQYRQTALKRELSEDLVFGDSYTPISAKGVVLFPAATIGFQNRLGKSLLLDWGVQKSFVIREGNYLGSRMRNYQPGAGSPQSDPWIGYFQGVLSLKYQFAH</sequence>
<keyword evidence="3" id="KW-1185">Reference proteome</keyword>
<keyword evidence="1" id="KW-0732">Signal</keyword>
<gene>
    <name evidence="2" type="ORF">SAMN04487996_11222</name>
</gene>
<evidence type="ECO:0008006" key="4">
    <source>
        <dbReference type="Google" id="ProtNLM"/>
    </source>
</evidence>
<dbReference type="RefSeq" id="WP_090153899.1">
    <property type="nucleotide sequence ID" value="NZ_FNAN01000012.1"/>
</dbReference>
<organism evidence="2 3">
    <name type="scientific">Dyadobacter soli</name>
    <dbReference type="NCBI Taxonomy" id="659014"/>
    <lineage>
        <taxon>Bacteria</taxon>
        <taxon>Pseudomonadati</taxon>
        <taxon>Bacteroidota</taxon>
        <taxon>Cytophagia</taxon>
        <taxon>Cytophagales</taxon>
        <taxon>Spirosomataceae</taxon>
        <taxon>Dyadobacter</taxon>
    </lineage>
</organism>
<evidence type="ECO:0000256" key="1">
    <source>
        <dbReference type="SAM" id="SignalP"/>
    </source>
</evidence>
<dbReference type="AlphaFoldDB" id="A0A1G7NDR8"/>
<dbReference type="EMBL" id="FNAN01000012">
    <property type="protein sequence ID" value="SDF72096.1"/>
    <property type="molecule type" value="Genomic_DNA"/>
</dbReference>
<reference evidence="3" key="1">
    <citation type="submission" date="2016-10" db="EMBL/GenBank/DDBJ databases">
        <authorList>
            <person name="Varghese N."/>
            <person name="Submissions S."/>
        </authorList>
    </citation>
    <scope>NUCLEOTIDE SEQUENCE [LARGE SCALE GENOMIC DNA]</scope>
    <source>
        <strain evidence="3">DSM 25329</strain>
    </source>
</reference>
<proteinExistence type="predicted"/>
<evidence type="ECO:0000313" key="2">
    <source>
        <dbReference type="EMBL" id="SDF72096.1"/>
    </source>
</evidence>
<accession>A0A1G7NDR8</accession>
<feature type="signal peptide" evidence="1">
    <location>
        <begin position="1"/>
        <end position="18"/>
    </location>
</feature>
<name>A0A1G7NDR8_9BACT</name>
<feature type="chain" id="PRO_5011786954" description="Outer membrane protein beta-barrel domain-containing protein" evidence="1">
    <location>
        <begin position="19"/>
        <end position="213"/>
    </location>
</feature>
<evidence type="ECO:0000313" key="3">
    <source>
        <dbReference type="Proteomes" id="UP000198748"/>
    </source>
</evidence>